<evidence type="ECO:0000313" key="1">
    <source>
        <dbReference type="EMBL" id="VEU60877.1"/>
    </source>
</evidence>
<name>A0A449A9C4_9BACT</name>
<evidence type="ECO:0000313" key="2">
    <source>
        <dbReference type="Proteomes" id="UP000290942"/>
    </source>
</evidence>
<dbReference type="AlphaFoldDB" id="A0A449A9C4"/>
<organism evidence="1 2">
    <name type="scientific">Mycoplasmopsis bovigenitalium</name>
    <dbReference type="NCBI Taxonomy" id="2112"/>
    <lineage>
        <taxon>Bacteria</taxon>
        <taxon>Bacillati</taxon>
        <taxon>Mycoplasmatota</taxon>
        <taxon>Mycoplasmoidales</taxon>
        <taxon>Metamycoplasmataceae</taxon>
        <taxon>Mycoplasmopsis</taxon>
    </lineage>
</organism>
<accession>A0A449A9C4</accession>
<dbReference type="EMBL" id="LR214970">
    <property type="protein sequence ID" value="VEU60877.1"/>
    <property type="molecule type" value="Genomic_DNA"/>
</dbReference>
<protein>
    <submittedName>
        <fullName evidence="1">Uncharacterized protein</fullName>
    </submittedName>
</protein>
<reference evidence="1 2" key="1">
    <citation type="submission" date="2019-01" db="EMBL/GenBank/DDBJ databases">
        <authorList>
            <consortium name="Pathogen Informatics"/>
        </authorList>
    </citation>
    <scope>NUCLEOTIDE SEQUENCE [LARGE SCALE GENOMIC DNA]</scope>
    <source>
        <strain evidence="1 2">NCTC10122</strain>
    </source>
</reference>
<sequence length="70" mass="8126">MSYTVGNETTNLFVKDRRNKPYTFEIETLYPFKDKYAPAAKYTLKAVYADNDTKTNLLEGPYDTTVDVKF</sequence>
<gene>
    <name evidence="1" type="ORF">NCTC10122_00480</name>
</gene>
<dbReference type="Proteomes" id="UP000290942">
    <property type="component" value="Chromosome"/>
</dbReference>
<proteinExistence type="predicted"/>